<accession>A0ABX0SIM0</accession>
<name>A0ABX0SIM0_9ACTN</name>
<sequence>MFKTIDHVSDRYFEPPAGQPEVAVFRFLSRLFAHQR</sequence>
<protein>
    <submittedName>
        <fullName evidence="1">Uncharacterized protein</fullName>
    </submittedName>
</protein>
<comment type="caution">
    <text evidence="1">The sequence shown here is derived from an EMBL/GenBank/DDBJ whole genome shotgun (WGS) entry which is preliminary data.</text>
</comment>
<proteinExistence type="predicted"/>
<gene>
    <name evidence="1" type="ORF">FB473_002934</name>
</gene>
<reference evidence="1 2" key="1">
    <citation type="submission" date="2020-02" db="EMBL/GenBank/DDBJ databases">
        <title>Sequencing the genomes of 1000 actinobacteria strains.</title>
        <authorList>
            <person name="Klenk H.-P."/>
        </authorList>
    </citation>
    <scope>NUCLEOTIDE SEQUENCE [LARGE SCALE GENOMIC DNA]</scope>
    <source>
        <strain evidence="1 2">DSM 19609</strain>
    </source>
</reference>
<keyword evidence="2" id="KW-1185">Reference proteome</keyword>
<organism evidence="1 2">
    <name type="scientific">Brooklawnia cerclae</name>
    <dbReference type="NCBI Taxonomy" id="349934"/>
    <lineage>
        <taxon>Bacteria</taxon>
        <taxon>Bacillati</taxon>
        <taxon>Actinomycetota</taxon>
        <taxon>Actinomycetes</taxon>
        <taxon>Propionibacteriales</taxon>
        <taxon>Propionibacteriaceae</taxon>
        <taxon>Brooklawnia</taxon>
    </lineage>
</organism>
<dbReference type="Proteomes" id="UP000749311">
    <property type="component" value="Unassembled WGS sequence"/>
</dbReference>
<dbReference type="EMBL" id="JAAMOZ010000002">
    <property type="protein sequence ID" value="NIH58242.1"/>
    <property type="molecule type" value="Genomic_DNA"/>
</dbReference>
<evidence type="ECO:0000313" key="2">
    <source>
        <dbReference type="Proteomes" id="UP000749311"/>
    </source>
</evidence>
<evidence type="ECO:0000313" key="1">
    <source>
        <dbReference type="EMBL" id="NIH58242.1"/>
    </source>
</evidence>